<evidence type="ECO:0000313" key="1">
    <source>
        <dbReference type="EMBL" id="SVB85168.1"/>
    </source>
</evidence>
<reference evidence="1" key="1">
    <citation type="submission" date="2018-05" db="EMBL/GenBank/DDBJ databases">
        <authorList>
            <person name="Lanie J.A."/>
            <person name="Ng W.-L."/>
            <person name="Kazmierczak K.M."/>
            <person name="Andrzejewski T.M."/>
            <person name="Davidsen T.M."/>
            <person name="Wayne K.J."/>
            <person name="Tettelin H."/>
            <person name="Glass J.I."/>
            <person name="Rusch D."/>
            <person name="Podicherti R."/>
            <person name="Tsui H.-C.T."/>
            <person name="Winkler M.E."/>
        </authorList>
    </citation>
    <scope>NUCLEOTIDE SEQUENCE</scope>
</reference>
<gene>
    <name evidence="1" type="ORF">METZ01_LOCUS238022</name>
</gene>
<dbReference type="SUPFAM" id="SSF53335">
    <property type="entry name" value="S-adenosyl-L-methionine-dependent methyltransferases"/>
    <property type="match status" value="1"/>
</dbReference>
<dbReference type="Gene3D" id="3.40.50.150">
    <property type="entry name" value="Vaccinia Virus protein VP39"/>
    <property type="match status" value="1"/>
</dbReference>
<evidence type="ECO:0008006" key="2">
    <source>
        <dbReference type="Google" id="ProtNLM"/>
    </source>
</evidence>
<dbReference type="InterPro" id="IPR029063">
    <property type="entry name" value="SAM-dependent_MTases_sf"/>
</dbReference>
<sequence>MNYTSNNPSLRYLEHIEYYKQMHNEGAKLVDGKIKEKDDVYNGKTTSSYADVIKKIIEKNNITSLLEYGCGKAYYYNNEFTHNEKLIKSLKDYWGTEIYLFDPCVIKYNKFPNNSVDLTLCIDVLEHIPEEDIDWVLEKFLSITKKFSFISVACYPAIATLPNGENAHITIHTPEWWLNKLSKFYKINPLLKIICLCTLGSNEDKKPYHELAINDNLQNYS</sequence>
<name>A0A382HCX8_9ZZZZ</name>
<dbReference type="AlphaFoldDB" id="A0A382HCX8"/>
<accession>A0A382HCX8</accession>
<protein>
    <recommendedName>
        <fullName evidence="2">Methyltransferase type 11 domain-containing protein</fullName>
    </recommendedName>
</protein>
<proteinExistence type="predicted"/>
<dbReference type="EMBL" id="UINC01060550">
    <property type="protein sequence ID" value="SVB85168.1"/>
    <property type="molecule type" value="Genomic_DNA"/>
</dbReference>
<organism evidence="1">
    <name type="scientific">marine metagenome</name>
    <dbReference type="NCBI Taxonomy" id="408172"/>
    <lineage>
        <taxon>unclassified sequences</taxon>
        <taxon>metagenomes</taxon>
        <taxon>ecological metagenomes</taxon>
    </lineage>
</organism>